<organism evidence="2 3">
    <name type="scientific">Cystoisospora suis</name>
    <dbReference type="NCBI Taxonomy" id="483139"/>
    <lineage>
        <taxon>Eukaryota</taxon>
        <taxon>Sar</taxon>
        <taxon>Alveolata</taxon>
        <taxon>Apicomplexa</taxon>
        <taxon>Conoidasida</taxon>
        <taxon>Coccidia</taxon>
        <taxon>Eucoccidiorida</taxon>
        <taxon>Eimeriorina</taxon>
        <taxon>Sarcocystidae</taxon>
        <taxon>Cystoisospora</taxon>
    </lineage>
</organism>
<feature type="compositionally biased region" description="Basic and acidic residues" evidence="1">
    <location>
        <begin position="174"/>
        <end position="186"/>
    </location>
</feature>
<feature type="region of interest" description="Disordered" evidence="1">
    <location>
        <begin position="155"/>
        <end position="249"/>
    </location>
</feature>
<proteinExistence type="predicted"/>
<sequence>QLHHTPLSPRGTSPGPKRIAVKLKLGGGSSSQNKEESQPSASTPVEAPAATGDKGRGRETEGVNPRQQFEGSEAEEEREEEGEEQEGFPAHPDAGSSSPTSSSGGFVATGVKEGLRSLAGSHVRRGEEEEAQGSGDELMEGMRLLSGALKRAEGDLANHHPVETVESGTIGEGTRWKEREQKRRWENNGVLGEEDSSDRETDGVVRDKKRNKEGESAEVGQCESTTKKAKWTEEFMADMLSDSDEEETP</sequence>
<evidence type="ECO:0000256" key="1">
    <source>
        <dbReference type="SAM" id="MobiDB-lite"/>
    </source>
</evidence>
<feature type="non-terminal residue" evidence="2">
    <location>
        <position position="1"/>
    </location>
</feature>
<name>A0A2C6KYV6_9APIC</name>
<dbReference type="GeneID" id="94428583"/>
<protein>
    <submittedName>
        <fullName evidence="2">Uncharacterized protein</fullName>
    </submittedName>
</protein>
<gene>
    <name evidence="2" type="ORF">CSUI_005194</name>
</gene>
<evidence type="ECO:0000313" key="3">
    <source>
        <dbReference type="Proteomes" id="UP000221165"/>
    </source>
</evidence>
<dbReference type="RefSeq" id="XP_067922658.1">
    <property type="nucleotide sequence ID" value="XM_068065372.1"/>
</dbReference>
<dbReference type="EMBL" id="MIGC01002503">
    <property type="protein sequence ID" value="PHJ20973.1"/>
    <property type="molecule type" value="Genomic_DNA"/>
</dbReference>
<reference evidence="2 3" key="1">
    <citation type="journal article" date="2017" name="Int. J. Parasitol.">
        <title>The genome of the protozoan parasite Cystoisospora suis and a reverse vaccinology approach to identify vaccine candidates.</title>
        <authorList>
            <person name="Palmieri N."/>
            <person name="Shrestha A."/>
            <person name="Ruttkowski B."/>
            <person name="Beck T."/>
            <person name="Vogl C."/>
            <person name="Tomley F."/>
            <person name="Blake D.P."/>
            <person name="Joachim A."/>
        </authorList>
    </citation>
    <scope>NUCLEOTIDE SEQUENCE [LARGE SCALE GENOMIC DNA]</scope>
    <source>
        <strain evidence="2 3">Wien I</strain>
    </source>
</reference>
<feature type="compositionally biased region" description="Acidic residues" evidence="1">
    <location>
        <begin position="72"/>
        <end position="86"/>
    </location>
</feature>
<feature type="region of interest" description="Disordered" evidence="1">
    <location>
        <begin position="1"/>
        <end position="141"/>
    </location>
</feature>
<dbReference type="AlphaFoldDB" id="A0A2C6KYV6"/>
<keyword evidence="3" id="KW-1185">Reference proteome</keyword>
<dbReference type="Proteomes" id="UP000221165">
    <property type="component" value="Unassembled WGS sequence"/>
</dbReference>
<evidence type="ECO:0000313" key="2">
    <source>
        <dbReference type="EMBL" id="PHJ20973.1"/>
    </source>
</evidence>
<accession>A0A2C6KYV6</accession>
<dbReference type="VEuPathDB" id="ToxoDB:CSUI_005194"/>
<feature type="compositionally biased region" description="Low complexity" evidence="1">
    <location>
        <begin position="95"/>
        <end position="105"/>
    </location>
</feature>
<feature type="compositionally biased region" description="Basic and acidic residues" evidence="1">
    <location>
        <begin position="198"/>
        <end position="215"/>
    </location>
</feature>
<comment type="caution">
    <text evidence="2">The sequence shown here is derived from an EMBL/GenBank/DDBJ whole genome shotgun (WGS) entry which is preliminary data.</text>
</comment>